<dbReference type="EMBL" id="BIFQ01000002">
    <property type="protein sequence ID" value="GCE09493.1"/>
    <property type="molecule type" value="Genomic_DNA"/>
</dbReference>
<name>A0A401ZRL5_9CHLR</name>
<keyword evidence="2" id="KW-1185">Reference proteome</keyword>
<comment type="caution">
    <text evidence="1">The sequence shown here is derived from an EMBL/GenBank/DDBJ whole genome shotgun (WGS) entry which is preliminary data.</text>
</comment>
<dbReference type="AlphaFoldDB" id="A0A401ZRL5"/>
<dbReference type="OrthoDB" id="9857615at2"/>
<dbReference type="RefSeq" id="WP_126601982.1">
    <property type="nucleotide sequence ID" value="NZ_BIFQ01000002.1"/>
</dbReference>
<evidence type="ECO:0000313" key="1">
    <source>
        <dbReference type="EMBL" id="GCE09493.1"/>
    </source>
</evidence>
<reference evidence="2" key="1">
    <citation type="submission" date="2018-12" db="EMBL/GenBank/DDBJ databases">
        <title>Tengunoibacter tsumagoiensis gen. nov., sp. nov., Dictyobacter kobayashii sp. nov., D. alpinus sp. nov., and D. joshuensis sp. nov. and description of Dictyobacteraceae fam. nov. within the order Ktedonobacterales isolated from Tengu-no-mugimeshi.</title>
        <authorList>
            <person name="Wang C.M."/>
            <person name="Zheng Y."/>
            <person name="Sakai Y."/>
            <person name="Toyoda A."/>
            <person name="Minakuchi Y."/>
            <person name="Abe K."/>
            <person name="Yokota A."/>
            <person name="Yabe S."/>
        </authorList>
    </citation>
    <scope>NUCLEOTIDE SEQUENCE [LARGE SCALE GENOMIC DNA]</scope>
    <source>
        <strain evidence="2">S-27</strain>
    </source>
</reference>
<gene>
    <name evidence="1" type="ORF">KDAU_68220</name>
</gene>
<proteinExistence type="predicted"/>
<sequence>MGSSMCVFIAQEDVTPEEVRAFVLGMGGYGDENPNVSNLMSSAHGYIMIFPEAEFIPALREDYPEDFQDVCTALSSKPQSVITIDISGHGDSYLLAFSFAYACMEKWRSSVLYFNESDPAVLTQQMISDIIRNKGAYKHQPFSFE</sequence>
<organism evidence="1 2">
    <name type="scientific">Dictyobacter aurantiacus</name>
    <dbReference type="NCBI Taxonomy" id="1936993"/>
    <lineage>
        <taxon>Bacteria</taxon>
        <taxon>Bacillati</taxon>
        <taxon>Chloroflexota</taxon>
        <taxon>Ktedonobacteria</taxon>
        <taxon>Ktedonobacterales</taxon>
        <taxon>Dictyobacteraceae</taxon>
        <taxon>Dictyobacter</taxon>
    </lineage>
</organism>
<dbReference type="Proteomes" id="UP000287224">
    <property type="component" value="Unassembled WGS sequence"/>
</dbReference>
<accession>A0A401ZRL5</accession>
<evidence type="ECO:0000313" key="2">
    <source>
        <dbReference type="Proteomes" id="UP000287224"/>
    </source>
</evidence>
<protein>
    <submittedName>
        <fullName evidence="1">Uncharacterized protein</fullName>
    </submittedName>
</protein>